<feature type="region of interest" description="Disordered" evidence="2">
    <location>
        <begin position="153"/>
        <end position="201"/>
    </location>
</feature>
<feature type="compositionally biased region" description="Basic and acidic residues" evidence="2">
    <location>
        <begin position="360"/>
        <end position="375"/>
    </location>
</feature>
<feature type="region of interest" description="Disordered" evidence="2">
    <location>
        <begin position="640"/>
        <end position="953"/>
    </location>
</feature>
<dbReference type="InterPro" id="IPR020012">
    <property type="entry name" value="LysM_FimV"/>
</dbReference>
<feature type="compositionally biased region" description="Basic and acidic residues" evidence="2">
    <location>
        <begin position="306"/>
        <end position="322"/>
    </location>
</feature>
<feature type="region of interest" description="Disordered" evidence="2">
    <location>
        <begin position="290"/>
        <end position="426"/>
    </location>
</feature>
<evidence type="ECO:0000256" key="2">
    <source>
        <dbReference type="SAM" id="MobiDB-lite"/>
    </source>
</evidence>
<feature type="domain" description="FimV N-terminal" evidence="3">
    <location>
        <begin position="44"/>
        <end position="148"/>
    </location>
</feature>
<feature type="compositionally biased region" description="Low complexity" evidence="2">
    <location>
        <begin position="153"/>
        <end position="166"/>
    </location>
</feature>
<dbReference type="InterPro" id="IPR020011">
    <property type="entry name" value="FimV_C"/>
</dbReference>
<dbReference type="NCBIfam" id="TIGR03505">
    <property type="entry name" value="FimV_core"/>
    <property type="match status" value="1"/>
</dbReference>
<keyword evidence="5" id="KW-1185">Reference proteome</keyword>
<dbReference type="Pfam" id="PF25800">
    <property type="entry name" value="FimV_N"/>
    <property type="match status" value="1"/>
</dbReference>
<organism evidence="4 5">
    <name type="scientific">Thiohalorhabdus denitrificans</name>
    <dbReference type="NCBI Taxonomy" id="381306"/>
    <lineage>
        <taxon>Bacteria</taxon>
        <taxon>Pseudomonadati</taxon>
        <taxon>Pseudomonadota</taxon>
        <taxon>Gammaproteobacteria</taxon>
        <taxon>Thiohalorhabdales</taxon>
        <taxon>Thiohalorhabdaceae</taxon>
        <taxon>Thiohalorhabdus</taxon>
    </lineage>
</organism>
<dbReference type="OrthoDB" id="5298707at2"/>
<feature type="region of interest" description="Disordered" evidence="2">
    <location>
        <begin position="977"/>
        <end position="998"/>
    </location>
</feature>
<feature type="compositionally biased region" description="Acidic residues" evidence="2">
    <location>
        <begin position="866"/>
        <end position="882"/>
    </location>
</feature>
<feature type="compositionally biased region" description="Low complexity" evidence="2">
    <location>
        <begin position="675"/>
        <end position="685"/>
    </location>
</feature>
<sequence length="998" mass="103580">MPKSAQTGRLRSPSRARVSAAGKAGPLAGLFLGLVAVSETAVGLGLGKLEVESRLGSPLHAEAPVHLSGQESATSLEVALASAEDYRMVGQTPAPIVRQLEVRLLGGEPPRIVLLSSEPLHAPLFEVMVRIGDGDNQVLKMFTVALDPARAAPPEAKASASQSAGSGSSGGAGTKPRPATASAAREVSAPRGGEPAVERPAVEVTEGWAKRDRYGPVRPGDTLATVVQRVRQDASVPMESALVAVWKDNPEAFVDGNMNLLRRGAVLDLPGEERIRRISVEEAESLIAEQRREWEERGQPGADPNPGHERYHLKVGLDRDDNGAPTASTEPDSSESGDDPEEEKKPEEGKGEEEPEQAEPPEKGEDSEGPAKGEDPEQAESPGEAEDPSESEPVAGDSRDGGSLQEAAVEAGKDIAGEGAAGEQPGLAVAEEVQADLEELRGSLEDRRSSMQTTIGSLEDRLTSLNERLDQQSALIDKQSETMSAMATRPADDGGMPSRDRYTLWGLAGVNLLMLLAILALWRKVSGGPRGTPPPSGDGGLDGSDGAMEDLDPLTRANAQAAAGELKQARSTLWQALALEPQNWALYGRLLDLYEEEWDGDQFEEVARRLFSQLGDSHPDWQEEIRWRGRQLKPESTLFAGLGHSTPVAGSEAGGAAKGDEGPSFDMDDFDLGLSSEAGAANESAPPSPAPTTEPESGGNAAAAMGEPEPEDDLVFSFGDEPQAEEEPVPAPDKGTTGVASAEAAGTSLEEDLSLSLDGDATEPSSASNGHESGTGEAGEHADLALNMDTGGGSDELTADLSGASAPVDSSEPTPSRVGSGAADDGGNELEFDLGLDAGSEDSGSAGEEDLEWAAPEGSTGNGPEVADDGLEFDLGSLEEEGPAPSPSAPEATAPNDGADDLDLSLSDLSGEGPSGGAQDESWLDLDASGGNEAGGSGPVPGEGGEPDDNELDIKLDLARAWIDMGDPESARGLLQEVESQGETEQQERARQLLASLS</sequence>
<feature type="compositionally biased region" description="Acidic residues" evidence="2">
    <location>
        <begin position="332"/>
        <end position="341"/>
    </location>
</feature>
<dbReference type="STRING" id="381306.AN478_06470"/>
<accession>A0A1G5H9V5</accession>
<feature type="compositionally biased region" description="Polar residues" evidence="2">
    <location>
        <begin position="763"/>
        <end position="772"/>
    </location>
</feature>
<evidence type="ECO:0000313" key="4">
    <source>
        <dbReference type="EMBL" id="SCY60672.1"/>
    </source>
</evidence>
<dbReference type="NCBIfam" id="TIGR03504">
    <property type="entry name" value="FimV_Cterm"/>
    <property type="match status" value="1"/>
</dbReference>
<reference evidence="5" key="1">
    <citation type="submission" date="2016-10" db="EMBL/GenBank/DDBJ databases">
        <authorList>
            <person name="Varghese N."/>
        </authorList>
    </citation>
    <scope>NUCLEOTIDE SEQUENCE [LARGE SCALE GENOMIC DNA]</scope>
    <source>
        <strain evidence="5">HL 19</strain>
    </source>
</reference>
<dbReference type="AlphaFoldDB" id="A0A1G5H9V5"/>
<dbReference type="InterPro" id="IPR057840">
    <property type="entry name" value="FimV_N"/>
</dbReference>
<evidence type="ECO:0000313" key="5">
    <source>
        <dbReference type="Proteomes" id="UP000183104"/>
    </source>
</evidence>
<gene>
    <name evidence="4" type="ORF">SAMN05661077_2657</name>
</gene>
<evidence type="ECO:0000259" key="3">
    <source>
        <dbReference type="Pfam" id="PF25800"/>
    </source>
</evidence>
<feature type="compositionally biased region" description="Gly residues" evidence="2">
    <location>
        <begin position="932"/>
        <end position="944"/>
    </location>
</feature>
<keyword evidence="1" id="KW-0175">Coiled coil</keyword>
<dbReference type="Gene3D" id="1.20.58.2200">
    <property type="match status" value="1"/>
</dbReference>
<feature type="coiled-coil region" evidence="1">
    <location>
        <begin position="427"/>
        <end position="482"/>
    </location>
</feature>
<proteinExistence type="predicted"/>
<dbReference type="InterPro" id="IPR038440">
    <property type="entry name" value="FimV_C_sf"/>
</dbReference>
<name>A0A1G5H9V5_9GAMM</name>
<protein>
    <submittedName>
        <fullName evidence="4">FimV N-terminal domain-containing protein</fullName>
    </submittedName>
</protein>
<evidence type="ECO:0000256" key="1">
    <source>
        <dbReference type="SAM" id="Coils"/>
    </source>
</evidence>
<dbReference type="EMBL" id="FMUN01000008">
    <property type="protein sequence ID" value="SCY60672.1"/>
    <property type="molecule type" value="Genomic_DNA"/>
</dbReference>
<feature type="compositionally biased region" description="Acidic residues" evidence="2">
    <location>
        <begin position="350"/>
        <end position="359"/>
    </location>
</feature>
<dbReference type="Proteomes" id="UP000183104">
    <property type="component" value="Unassembled WGS sequence"/>
</dbReference>